<comment type="caution">
    <text evidence="1">The sequence shown here is derived from an EMBL/GenBank/DDBJ whole genome shotgun (WGS) entry which is preliminary data.</text>
</comment>
<proteinExistence type="predicted"/>
<gene>
    <name evidence="1" type="ORF">GCM10010987_45690</name>
</gene>
<dbReference type="EMBL" id="BMHC01000010">
    <property type="protein sequence ID" value="GGI27696.1"/>
    <property type="molecule type" value="Genomic_DNA"/>
</dbReference>
<reference evidence="1" key="2">
    <citation type="submission" date="2022-12" db="EMBL/GenBank/DDBJ databases">
        <authorList>
            <person name="Sun Q."/>
            <person name="Zhou Y."/>
        </authorList>
    </citation>
    <scope>NUCLEOTIDE SEQUENCE</scope>
    <source>
        <strain evidence="1">CGMCC 1.15034</strain>
    </source>
</reference>
<evidence type="ECO:0000313" key="2">
    <source>
        <dbReference type="Proteomes" id="UP000625079"/>
    </source>
</evidence>
<dbReference type="AlphaFoldDB" id="A0AA87W7F8"/>
<dbReference type="Proteomes" id="UP000625079">
    <property type="component" value="Unassembled WGS sequence"/>
</dbReference>
<sequence>MRAQSNRLAAADSECVRQIVDGMLREAKPDNNTIYSLAGKEITTARSAELATKPNAFKRGARNGGDDRARRHLHAPRTRPYVANNVNFLRAAFAVAELCSQ</sequence>
<evidence type="ECO:0000313" key="1">
    <source>
        <dbReference type="EMBL" id="GGI27696.1"/>
    </source>
</evidence>
<protein>
    <submittedName>
        <fullName evidence="1">Uncharacterized protein</fullName>
    </submittedName>
</protein>
<accession>A0AA87W7F8</accession>
<reference evidence="1" key="1">
    <citation type="journal article" date="2014" name="Int. J. Syst. Evol. Microbiol.">
        <title>Complete genome sequence of Corynebacterium casei LMG S-19264T (=DSM 44701T), isolated from a smear-ripened cheese.</title>
        <authorList>
            <consortium name="US DOE Joint Genome Institute (JGI-PGF)"/>
            <person name="Walter F."/>
            <person name="Albersmeier A."/>
            <person name="Kalinowski J."/>
            <person name="Ruckert C."/>
        </authorList>
    </citation>
    <scope>NUCLEOTIDE SEQUENCE</scope>
    <source>
        <strain evidence="1">CGMCC 1.15034</strain>
    </source>
</reference>
<organism evidence="1 2">
    <name type="scientific">Bradyrhizobium guangdongense</name>
    <dbReference type="NCBI Taxonomy" id="1325090"/>
    <lineage>
        <taxon>Bacteria</taxon>
        <taxon>Pseudomonadati</taxon>
        <taxon>Pseudomonadota</taxon>
        <taxon>Alphaproteobacteria</taxon>
        <taxon>Hyphomicrobiales</taxon>
        <taxon>Nitrobacteraceae</taxon>
        <taxon>Bradyrhizobium</taxon>
    </lineage>
</organism>
<name>A0AA87W7F8_9BRAD</name>